<dbReference type="Proteomes" id="UP000094256">
    <property type="component" value="Chromosome"/>
</dbReference>
<dbReference type="OrthoDB" id="90759at2"/>
<sequence length="218" mass="23883">MSAPDLLPPNATPLERAIASASARIEDVPIDLAALWNPATCPSDLLPWLAWALSTDNWDTGWSDAQRRAAVASAIEDQRHKGTRYTVERVLASFDELLRLVEWFEMSPRGAPYTFEVRLPVIGADGVAGGQRVSAQFARTIYDAVSAAKPVRAHFQLVQQLAHIARPGLVAALQATSYRRIDADTRHPDDGTIWTDLLQTEYGEPLADDFGTFIDGTA</sequence>
<name>A0A1B3Z889_9SPHN</name>
<evidence type="ECO:0008006" key="3">
    <source>
        <dbReference type="Google" id="ProtNLM"/>
    </source>
</evidence>
<dbReference type="NCBIfam" id="TIGR01634">
    <property type="entry name" value="tail_P2_I"/>
    <property type="match status" value="1"/>
</dbReference>
<reference evidence="1 2" key="1">
    <citation type="submission" date="2016-01" db="EMBL/GenBank/DDBJ databases">
        <title>Complete genome and mega plasmid sequence of Sphingomonas panacis DCY99 elicits systemic resistance in rice to Xanthomonas oryzae.</title>
        <authorList>
            <person name="Kim Y.J."/>
            <person name="Yang D.C."/>
            <person name="Sing P."/>
        </authorList>
    </citation>
    <scope>NUCLEOTIDE SEQUENCE [LARGE SCALE GENOMIC DNA]</scope>
    <source>
        <strain evidence="1 2">DCY99</strain>
    </source>
</reference>
<keyword evidence="2" id="KW-1185">Reference proteome</keyword>
<dbReference type="EMBL" id="CP014168">
    <property type="protein sequence ID" value="AOH83619.1"/>
    <property type="molecule type" value="Genomic_DNA"/>
</dbReference>
<evidence type="ECO:0000313" key="2">
    <source>
        <dbReference type="Proteomes" id="UP000094256"/>
    </source>
</evidence>
<protein>
    <recommendedName>
        <fullName evidence="3">Phage tail protein I</fullName>
    </recommendedName>
</protein>
<organism evidence="1 2">
    <name type="scientific">Sphingomonas panacis</name>
    <dbReference type="NCBI Taxonomy" id="1560345"/>
    <lineage>
        <taxon>Bacteria</taxon>
        <taxon>Pseudomonadati</taxon>
        <taxon>Pseudomonadota</taxon>
        <taxon>Alphaproteobacteria</taxon>
        <taxon>Sphingomonadales</taxon>
        <taxon>Sphingomonadaceae</taxon>
        <taxon>Sphingomonas</taxon>
    </lineage>
</organism>
<dbReference type="STRING" id="1560345.AWL63_06180"/>
<dbReference type="InterPro" id="IPR006521">
    <property type="entry name" value="Tail_protein_I"/>
</dbReference>
<dbReference type="AlphaFoldDB" id="A0A1B3Z889"/>
<proteinExistence type="predicted"/>
<dbReference type="Pfam" id="PF09684">
    <property type="entry name" value="Tail_P2_I"/>
    <property type="match status" value="1"/>
</dbReference>
<evidence type="ECO:0000313" key="1">
    <source>
        <dbReference type="EMBL" id="AOH83619.1"/>
    </source>
</evidence>
<dbReference type="RefSeq" id="WP_069204193.1">
    <property type="nucleotide sequence ID" value="NZ_CP014168.1"/>
</dbReference>
<accession>A0A1B3Z889</accession>
<gene>
    <name evidence="1" type="ORF">AWL63_06180</name>
</gene>
<dbReference type="KEGG" id="span:AWL63_06180"/>